<feature type="transmembrane region" description="Helical" evidence="1">
    <location>
        <begin position="224"/>
        <end position="242"/>
    </location>
</feature>
<dbReference type="Pfam" id="PF05707">
    <property type="entry name" value="Zot"/>
    <property type="match status" value="1"/>
</dbReference>
<evidence type="ECO:0000256" key="1">
    <source>
        <dbReference type="SAM" id="Phobius"/>
    </source>
</evidence>
<dbReference type="OrthoDB" id="9800070at2"/>
<proteinExistence type="predicted"/>
<dbReference type="RefSeq" id="WP_096258494.1">
    <property type="nucleotide sequence ID" value="NZ_BDME01000001.1"/>
</dbReference>
<dbReference type="EMBL" id="BDME01000001">
    <property type="protein sequence ID" value="GAX87353.1"/>
    <property type="molecule type" value="Genomic_DNA"/>
</dbReference>
<evidence type="ECO:0000259" key="2">
    <source>
        <dbReference type="Pfam" id="PF05707"/>
    </source>
</evidence>
<dbReference type="InterPro" id="IPR027417">
    <property type="entry name" value="P-loop_NTPase"/>
</dbReference>
<name>A0A292YD59_9BACT</name>
<organism evidence="3 4">
    <name type="scientific">Lebetimonas natsushimae</name>
    <dbReference type="NCBI Taxonomy" id="1936991"/>
    <lineage>
        <taxon>Bacteria</taxon>
        <taxon>Pseudomonadati</taxon>
        <taxon>Campylobacterota</taxon>
        <taxon>Epsilonproteobacteria</taxon>
        <taxon>Nautiliales</taxon>
        <taxon>Nautiliaceae</taxon>
        <taxon>Lebetimonas</taxon>
    </lineage>
</organism>
<reference evidence="3 4" key="1">
    <citation type="journal article" date="2017" name="Syst. Appl. Microbiol.">
        <title>Lebetimonas natsushimae sp. nov., a novel strictly anaerobic, moderately thermophilic chemoautotroph isolated from a deep-sea hydrothermal vent polychaete nest in the Mid-Okinawa Trough.</title>
        <authorList>
            <person name="Nagata R."/>
            <person name="Takaki Y."/>
            <person name="Tame A."/>
            <person name="Nunoura T."/>
            <person name="Muto H."/>
            <person name="Mino S."/>
            <person name="Sawayama S."/>
            <person name="Takai K."/>
            <person name="Nakagawa S."/>
        </authorList>
    </citation>
    <scope>NUCLEOTIDE SEQUENCE [LARGE SCALE GENOMIC DNA]</scope>
    <source>
        <strain evidence="3 4">HS1857</strain>
    </source>
</reference>
<sequence length="374" mass="44258">MITLILGVPRSGKSYFAVNFIYEEIKKEKSKYKYIYTNLNLNYEKCEKYKKDFVKPLILDEFLMEVHKEYEYSHLYKDNKLYDEETGELIKDFDSYMKKLGIFKKYKNSLIIIDEAHLYFTDKTEPHLLRFLSYHGHYDIDMFIITQNKSLINRKYLAFVELTYFAQASSKRLIGNVFVYKIYSSYQTTKNNYAGKEKITFSKKVADCYNSGSTRKYKSLSSKLIIPALIGILVVFFVFHLFQNYVKCKHFFSCPIENKSNQVTKPGHKKIKKNYSLNNKNKKNNYKNNDVINDLTDYKYSYNANCFKVKCIINNQYILPRPVLDFILSKSYVFSKIHYITNDSIYFKSNVDIAQFFQGGNNEENSTTFSNSVF</sequence>
<comment type="caution">
    <text evidence="3">The sequence shown here is derived from an EMBL/GenBank/DDBJ whole genome shotgun (WGS) entry which is preliminary data.</text>
</comment>
<evidence type="ECO:0000313" key="4">
    <source>
        <dbReference type="Proteomes" id="UP000217944"/>
    </source>
</evidence>
<dbReference type="SUPFAM" id="SSF52540">
    <property type="entry name" value="P-loop containing nucleoside triphosphate hydrolases"/>
    <property type="match status" value="1"/>
</dbReference>
<keyword evidence="1" id="KW-0812">Transmembrane</keyword>
<keyword evidence="4" id="KW-1185">Reference proteome</keyword>
<keyword evidence="1" id="KW-0472">Membrane</keyword>
<protein>
    <submittedName>
        <fullName evidence="3">Zona occludens toxin</fullName>
    </submittedName>
</protein>
<evidence type="ECO:0000313" key="3">
    <source>
        <dbReference type="EMBL" id="GAX87353.1"/>
    </source>
</evidence>
<dbReference type="Gene3D" id="3.40.50.300">
    <property type="entry name" value="P-loop containing nucleotide triphosphate hydrolases"/>
    <property type="match status" value="1"/>
</dbReference>
<keyword evidence="1" id="KW-1133">Transmembrane helix</keyword>
<dbReference type="AlphaFoldDB" id="A0A292YD59"/>
<accession>A0A292YD59</accession>
<gene>
    <name evidence="3" type="ORF">LNAT_P0648</name>
</gene>
<dbReference type="InterPro" id="IPR008900">
    <property type="entry name" value="Zot_N"/>
</dbReference>
<feature type="domain" description="Zona occludens toxin N-terminal" evidence="2">
    <location>
        <begin position="1"/>
        <end position="213"/>
    </location>
</feature>
<dbReference type="Proteomes" id="UP000217944">
    <property type="component" value="Unassembled WGS sequence"/>
</dbReference>